<name>A0A1L7ACG4_9PROT</name>
<protein>
    <submittedName>
        <fullName evidence="1">Uncharacterized protein</fullName>
    </submittedName>
</protein>
<evidence type="ECO:0000313" key="4">
    <source>
        <dbReference type="Proteomes" id="UP001258945"/>
    </source>
</evidence>
<dbReference type="AlphaFoldDB" id="A0A1L7ACG4"/>
<dbReference type="RefSeq" id="WP_075797343.1">
    <property type="nucleotide sequence ID" value="NZ_CP015583.1"/>
</dbReference>
<evidence type="ECO:0000313" key="3">
    <source>
        <dbReference type="Proteomes" id="UP000185494"/>
    </source>
</evidence>
<dbReference type="EMBL" id="CP015583">
    <property type="protein sequence ID" value="APT56400.1"/>
    <property type="molecule type" value="Genomic_DNA"/>
</dbReference>
<dbReference type="Proteomes" id="UP001258945">
    <property type="component" value="Unassembled WGS sequence"/>
</dbReference>
<gene>
    <name evidence="1" type="ORF">RGI145_04050</name>
    <name evidence="2" type="ORF">RQ831_13190</name>
</gene>
<dbReference type="Proteomes" id="UP000185494">
    <property type="component" value="Chromosome 1"/>
</dbReference>
<sequence length="98" mass="10503">MSDLVSATVAARFSLLAEPSPGLLPRVMQPFAKRDLVPDHFASHREDGTLRLSFGMKSMPAEMVHLVRGDLARLVGLLDLQVEQGAVERGPAVLAVAA</sequence>
<reference evidence="2 4" key="2">
    <citation type="journal article" date="2019" name="Microb. Pathog.">
        <title>Comparison of VITEK 2, MALDI-TOF MS, 16S rRNA gene sequencing, and whole-genome sequencing for identification of Roseomonas mucosa.</title>
        <authorList>
            <person name="Rudolph W.W."/>
            <person name="Gunzer F."/>
            <person name="Trauth M."/>
            <person name="Bunk B."/>
            <person name="Bigge R."/>
            <person name="Schrottner P."/>
        </authorList>
    </citation>
    <scope>NUCLEOTIDE SEQUENCE [LARGE SCALE GENOMIC DNA]</scope>
    <source>
        <strain evidence="2 4">DSM 103800</strain>
    </source>
</reference>
<proteinExistence type="predicted"/>
<reference evidence="2" key="3">
    <citation type="submission" date="2023-09" db="EMBL/GenBank/DDBJ databases">
        <authorList>
            <person name="Schober I."/>
            <person name="Bunk B."/>
        </authorList>
    </citation>
    <scope>NUCLEOTIDE SEQUENCE</scope>
    <source>
        <strain evidence="2">DSM 103800</strain>
    </source>
</reference>
<evidence type="ECO:0000313" key="2">
    <source>
        <dbReference type="EMBL" id="MDT8332011.1"/>
    </source>
</evidence>
<keyword evidence="4" id="KW-1185">Reference proteome</keyword>
<accession>A0A1L7ACG4</accession>
<dbReference type="EMBL" id="JAVVDO010000021">
    <property type="protein sequence ID" value="MDT8332011.1"/>
    <property type="molecule type" value="Genomic_DNA"/>
</dbReference>
<reference evidence="1 3" key="1">
    <citation type="submission" date="2016-05" db="EMBL/GenBank/DDBJ databases">
        <title>Complete Genome and Methylome Analysis of Psychrotrophic Bacterial Isolates from Antarctic Lake Untersee.</title>
        <authorList>
            <person name="Fomenkov A."/>
            <person name="Akimov V.N."/>
            <person name="Vasilyeva L.V."/>
            <person name="Andersen D."/>
            <person name="Vincze T."/>
            <person name="Roberts R.J."/>
        </authorList>
    </citation>
    <scope>NUCLEOTIDE SEQUENCE [LARGE SCALE GENOMIC DNA]</scope>
    <source>
        <strain evidence="1 3">U14-5</strain>
    </source>
</reference>
<organism evidence="1 3">
    <name type="scientific">Roseomonas gilardii</name>
    <dbReference type="NCBI Taxonomy" id="257708"/>
    <lineage>
        <taxon>Bacteria</taxon>
        <taxon>Pseudomonadati</taxon>
        <taxon>Pseudomonadota</taxon>
        <taxon>Alphaproteobacteria</taxon>
        <taxon>Acetobacterales</taxon>
        <taxon>Roseomonadaceae</taxon>
        <taxon>Roseomonas</taxon>
    </lineage>
</organism>
<evidence type="ECO:0000313" key="1">
    <source>
        <dbReference type="EMBL" id="APT56400.1"/>
    </source>
</evidence>
<dbReference type="KEGG" id="rgi:RGI145_04050"/>